<gene>
    <name evidence="1" type="ordered locus">NP_1370A</name>
</gene>
<protein>
    <submittedName>
        <fullName evidence="1">Uncharacterized protein</fullName>
    </submittedName>
</protein>
<dbReference type="InterPro" id="IPR043830">
    <property type="entry name" value="DUF5807"/>
</dbReference>
<dbReference type="KEGG" id="nph:NP_1370A"/>
<reference evidence="1 2" key="1">
    <citation type="journal article" date="2005" name="Genome Res.">
        <title>Living with two extremes: conclusions from the genome sequence of Natronomonas pharaonis.</title>
        <authorList>
            <person name="Falb M."/>
            <person name="Pfeiffer F."/>
            <person name="Palm P."/>
            <person name="Rodewald K."/>
            <person name="Hickmann V."/>
            <person name="Tittor J."/>
            <person name="Oesterhelt D."/>
        </authorList>
    </citation>
    <scope>NUCLEOTIDE SEQUENCE [LARGE SCALE GENOMIC DNA]</scope>
    <source>
        <strain evidence="2">ATCC 35678 / DSM 2160 / CIP 103997 / JCM 8858 / NBRC 14720 / NCIMB 2260 / Gabara</strain>
    </source>
</reference>
<organism evidence="1 2">
    <name type="scientific">Natronomonas pharaonis (strain ATCC 35678 / DSM 2160 / CIP 103997 / JCM 8858 / NBRC 14720 / NCIMB 2260 / Gabara)</name>
    <name type="common">Halobacterium pharaonis</name>
    <dbReference type="NCBI Taxonomy" id="348780"/>
    <lineage>
        <taxon>Archaea</taxon>
        <taxon>Methanobacteriati</taxon>
        <taxon>Methanobacteriota</taxon>
        <taxon>Stenosarchaea group</taxon>
        <taxon>Halobacteria</taxon>
        <taxon>Halobacteriales</taxon>
        <taxon>Natronomonadaceae</taxon>
        <taxon>Natronomonas</taxon>
    </lineage>
</organism>
<dbReference type="EMBL" id="CR936257">
    <property type="protein sequence ID" value="CAI48776.1"/>
    <property type="molecule type" value="Genomic_DNA"/>
</dbReference>
<dbReference type="Proteomes" id="UP000002698">
    <property type="component" value="Chromosome"/>
</dbReference>
<dbReference type="GeneID" id="3701129"/>
<sequence length="147" mass="15735">MSGESTVEERYEAFLRGERPDDILVYLHEEGVGSMESLLDIGVRVDDGVVLVLPGDEGRAAFQQATGLDAMDFAGMAMQTDGAIDDDCTGGTCPDADTDDDHYVKFVFAFVEEQNEGVGGIYADGDVAHGYAACACGTTYSEKWVLD</sequence>
<dbReference type="EnsemblBacteria" id="CAI48776">
    <property type="protein sequence ID" value="CAI48776"/>
    <property type="gene ID" value="NP_1370A"/>
</dbReference>
<name>A0A1U7EUX4_NATPD</name>
<evidence type="ECO:0000313" key="2">
    <source>
        <dbReference type="Proteomes" id="UP000002698"/>
    </source>
</evidence>
<evidence type="ECO:0000313" key="1">
    <source>
        <dbReference type="EMBL" id="CAI48776.1"/>
    </source>
</evidence>
<keyword evidence="2" id="KW-1185">Reference proteome</keyword>
<dbReference type="RefSeq" id="WP_011322411.1">
    <property type="nucleotide sequence ID" value="NC_007426.1"/>
</dbReference>
<dbReference type="OrthoDB" id="300179at2157"/>
<dbReference type="eggNOG" id="arCOG04699">
    <property type="taxonomic scope" value="Archaea"/>
</dbReference>
<dbReference type="Pfam" id="PF19123">
    <property type="entry name" value="DUF5807"/>
    <property type="match status" value="1"/>
</dbReference>
<dbReference type="HOGENOM" id="CLU_127463_0_0_2"/>
<proteinExistence type="predicted"/>
<dbReference type="AlphaFoldDB" id="A0A1U7EUX4"/>
<accession>A0A1U7EUX4</accession>
<dbReference type="STRING" id="348780.NP_1370A"/>